<evidence type="ECO:0000313" key="2">
    <source>
        <dbReference type="EMBL" id="CCX11806.1"/>
    </source>
</evidence>
<proteinExistence type="predicted"/>
<dbReference type="EMBL" id="HF935648">
    <property type="protein sequence ID" value="CCX11806.1"/>
    <property type="molecule type" value="Genomic_DNA"/>
</dbReference>
<dbReference type="Proteomes" id="UP000018144">
    <property type="component" value="Unassembled WGS sequence"/>
</dbReference>
<evidence type="ECO:0008006" key="4">
    <source>
        <dbReference type="Google" id="ProtNLM"/>
    </source>
</evidence>
<keyword evidence="3" id="KW-1185">Reference proteome</keyword>
<protein>
    <recommendedName>
        <fullName evidence="4">Protein kinase domain-containing protein</fullName>
    </recommendedName>
</protein>
<feature type="region of interest" description="Disordered" evidence="1">
    <location>
        <begin position="161"/>
        <end position="183"/>
    </location>
</feature>
<gene>
    <name evidence="2" type="ORF">PCON_11400</name>
</gene>
<name>U4L4D8_PYROM</name>
<dbReference type="SUPFAM" id="SSF56112">
    <property type="entry name" value="Protein kinase-like (PK-like)"/>
    <property type="match status" value="1"/>
</dbReference>
<sequence length="223" mass="26052">MIESESPYLNMENWKQMWDAIPIDLQGKSYVGEWKQHPDKLFYEDRIIYSTITQLHTRHGHLLLTCTKWGSEIMTAAPALLALRRRPVTFFFTALAKLSRTPLHTKAFLYRDIAHRALVSLIRDTRLGTRLDRELKENERTGERPARRMELVVANPLGVLGDEDDENWEEEDDWDDEPEEMPEEELKSFFAACLTVDVHQRVTANELLKHEFLKKGYPLNSLA</sequence>
<dbReference type="Gene3D" id="1.10.510.10">
    <property type="entry name" value="Transferase(Phosphotransferase) domain 1"/>
    <property type="match status" value="1"/>
</dbReference>
<evidence type="ECO:0000256" key="1">
    <source>
        <dbReference type="SAM" id="MobiDB-lite"/>
    </source>
</evidence>
<accession>U4L4D8</accession>
<reference evidence="2 3" key="1">
    <citation type="journal article" date="2013" name="PLoS Genet.">
        <title>The genome and development-dependent transcriptomes of Pyronema confluens: a window into fungal evolution.</title>
        <authorList>
            <person name="Traeger S."/>
            <person name="Altegoer F."/>
            <person name="Freitag M."/>
            <person name="Gabaldon T."/>
            <person name="Kempken F."/>
            <person name="Kumar A."/>
            <person name="Marcet-Houben M."/>
            <person name="Poggeler S."/>
            <person name="Stajich J.E."/>
            <person name="Nowrousian M."/>
        </authorList>
    </citation>
    <scope>NUCLEOTIDE SEQUENCE [LARGE SCALE GENOMIC DNA]</scope>
    <source>
        <strain evidence="3">CBS 100304</strain>
        <tissue evidence="2">Vegetative mycelium</tissue>
    </source>
</reference>
<organism evidence="2 3">
    <name type="scientific">Pyronema omphalodes (strain CBS 100304)</name>
    <name type="common">Pyronema confluens</name>
    <dbReference type="NCBI Taxonomy" id="1076935"/>
    <lineage>
        <taxon>Eukaryota</taxon>
        <taxon>Fungi</taxon>
        <taxon>Dikarya</taxon>
        <taxon>Ascomycota</taxon>
        <taxon>Pezizomycotina</taxon>
        <taxon>Pezizomycetes</taxon>
        <taxon>Pezizales</taxon>
        <taxon>Pyronemataceae</taxon>
        <taxon>Pyronema</taxon>
    </lineage>
</organism>
<evidence type="ECO:0000313" key="3">
    <source>
        <dbReference type="Proteomes" id="UP000018144"/>
    </source>
</evidence>
<dbReference type="AlphaFoldDB" id="U4L4D8"/>
<dbReference type="InterPro" id="IPR011009">
    <property type="entry name" value="Kinase-like_dom_sf"/>
</dbReference>